<dbReference type="InterPro" id="IPR000504">
    <property type="entry name" value="RRM_dom"/>
</dbReference>
<feature type="region of interest" description="Disordered" evidence="3">
    <location>
        <begin position="220"/>
        <end position="246"/>
    </location>
</feature>
<feature type="region of interest" description="Disordered" evidence="3">
    <location>
        <begin position="526"/>
        <end position="668"/>
    </location>
</feature>
<dbReference type="PROSITE" id="PS50102">
    <property type="entry name" value="RRM"/>
    <property type="match status" value="2"/>
</dbReference>
<feature type="region of interest" description="Disordered" evidence="3">
    <location>
        <begin position="155"/>
        <end position="199"/>
    </location>
</feature>
<sequence>MEMVSSKKQKVEEEEIEIETDTIDVQNNFNTFSEADASCSIPDQLIKVNASGEDGHVVSVLEDKSNASEEDTGVAKMKPVCAAKKGHIAAASEIVESNETSLKEDVAATINAPASLIEEDSNSSSKDVTILNEDVTAANLSPSVLSTEKSLVSIQKKDDSRTHGFNSAHETNTDESVAPAKKAPPDPIEKGSVVSWKKEDESCSDDEKFNKVVAENTSSVLTKKEDESNEELELDDETSSSDDDRKSRGNWVIWEYFRKLAYFLIPRPLTPATPMEHTTGGKTLFVGNLSFSVEQEDVEDFFKGTGEVVDIRFAMNSDETFKGYGYVKFASAEAAEKALHELNGKELLRRRVKLDIMKERGSFTPFTGQDTESFQKAGKAQGQTVFVRGFDKSDCQDEIRKSLEEHFGSCGEISRVSIPKDQDGCVRGIAYIEFKDMDAFTRALALNGSGFREGILSVKEAMPRGDSRDTAGSGRGYGRNSERYGMQDFGGRSGWRDFGGRSCWRDLNGRSGVRETGAWFGAGVWRNSSGRGDWQNPRGRGVWQNARGRGDWQNSSGRGDWWNSGGKDDWQQNSRDWQNTSGRGAWQNFSGRGDWQQNSVGRGNWQQNSREWQNSRGRGDWRQNSSGRGDWQQNSRDWQNSGGRGDWQQNTSGRGDWQNSGGRGVWRNSSGRGVWRDFSGRGILGNSNGRAGVGGTGVWFGRGLGTPIKPSIGAAPGAGTNHTYALFVSFFLYIFSSCMLLTDFITAAFSVGKYPQLVSIDCISKTLYIQHANFMLLH</sequence>
<feature type="domain" description="RRM" evidence="4">
    <location>
        <begin position="282"/>
        <end position="359"/>
    </location>
</feature>
<accession>A0AAD4JDD5</accession>
<dbReference type="PANTHER" id="PTHR23236">
    <property type="entry name" value="EUKARYOTIC TRANSLATION INITIATION FACTOR 4B/4H"/>
    <property type="match status" value="1"/>
</dbReference>
<keyword evidence="6" id="KW-1185">Reference proteome</keyword>
<evidence type="ECO:0000256" key="1">
    <source>
        <dbReference type="ARBA" id="ARBA00022884"/>
    </source>
</evidence>
<dbReference type="SUPFAM" id="SSF54928">
    <property type="entry name" value="RNA-binding domain, RBD"/>
    <property type="match status" value="2"/>
</dbReference>
<feature type="compositionally biased region" description="Polar residues" evidence="3">
    <location>
        <begin position="571"/>
        <end position="660"/>
    </location>
</feature>
<evidence type="ECO:0000259" key="4">
    <source>
        <dbReference type="PROSITE" id="PS50102"/>
    </source>
</evidence>
<gene>
    <name evidence="5" type="ORF">C2S53_014537</name>
</gene>
<dbReference type="Gene3D" id="3.30.70.330">
    <property type="match status" value="2"/>
</dbReference>
<comment type="caution">
    <text evidence="5">The sequence shown here is derived from an EMBL/GenBank/DDBJ whole genome shotgun (WGS) entry which is preliminary data.</text>
</comment>
<reference evidence="5 6" key="1">
    <citation type="journal article" date="2021" name="Nat. Commun.">
        <title>Incipient diploidization of the medicinal plant Perilla within 10,000 years.</title>
        <authorList>
            <person name="Zhang Y."/>
            <person name="Shen Q."/>
            <person name="Leng L."/>
            <person name="Zhang D."/>
            <person name="Chen S."/>
            <person name="Shi Y."/>
            <person name="Ning Z."/>
            <person name="Chen S."/>
        </authorList>
    </citation>
    <scope>NUCLEOTIDE SEQUENCE [LARGE SCALE GENOMIC DNA]</scope>
    <source>
        <strain evidence="6">cv. PC099</strain>
    </source>
</reference>
<protein>
    <recommendedName>
        <fullName evidence="4">RRM domain-containing protein</fullName>
    </recommendedName>
</protein>
<dbReference type="GO" id="GO:0008143">
    <property type="term" value="F:poly(A) binding"/>
    <property type="evidence" value="ECO:0007669"/>
    <property type="project" value="TreeGrafter"/>
</dbReference>
<dbReference type="Proteomes" id="UP001190926">
    <property type="component" value="Unassembled WGS sequence"/>
</dbReference>
<dbReference type="InterPro" id="IPR035979">
    <property type="entry name" value="RBD_domain_sf"/>
</dbReference>
<dbReference type="InterPro" id="IPR012677">
    <property type="entry name" value="Nucleotide-bd_a/b_plait_sf"/>
</dbReference>
<feature type="region of interest" description="Disordered" evidence="3">
    <location>
        <begin position="463"/>
        <end position="483"/>
    </location>
</feature>
<evidence type="ECO:0000256" key="3">
    <source>
        <dbReference type="SAM" id="MobiDB-lite"/>
    </source>
</evidence>
<dbReference type="Pfam" id="PF00076">
    <property type="entry name" value="RRM_1"/>
    <property type="match status" value="2"/>
</dbReference>
<dbReference type="PANTHER" id="PTHR23236:SF11">
    <property type="entry name" value="EUKARYOTIC TRANSLATION INITIATION FACTOR 4H"/>
    <property type="match status" value="1"/>
</dbReference>
<evidence type="ECO:0000313" key="5">
    <source>
        <dbReference type="EMBL" id="KAH6831364.1"/>
    </source>
</evidence>
<feature type="domain" description="RRM" evidence="4">
    <location>
        <begin position="383"/>
        <end position="463"/>
    </location>
</feature>
<dbReference type="AlphaFoldDB" id="A0AAD4JDD5"/>
<proteinExistence type="predicted"/>
<evidence type="ECO:0000313" key="6">
    <source>
        <dbReference type="Proteomes" id="UP001190926"/>
    </source>
</evidence>
<dbReference type="SMART" id="SM00360">
    <property type="entry name" value="RRM"/>
    <property type="match status" value="2"/>
</dbReference>
<evidence type="ECO:0000256" key="2">
    <source>
        <dbReference type="PROSITE-ProRule" id="PRU00176"/>
    </source>
</evidence>
<organism evidence="5 6">
    <name type="scientific">Perilla frutescens var. hirtella</name>
    <name type="common">Perilla citriodora</name>
    <name type="synonym">Perilla setoyensis</name>
    <dbReference type="NCBI Taxonomy" id="608512"/>
    <lineage>
        <taxon>Eukaryota</taxon>
        <taxon>Viridiplantae</taxon>
        <taxon>Streptophyta</taxon>
        <taxon>Embryophyta</taxon>
        <taxon>Tracheophyta</taxon>
        <taxon>Spermatophyta</taxon>
        <taxon>Magnoliopsida</taxon>
        <taxon>eudicotyledons</taxon>
        <taxon>Gunneridae</taxon>
        <taxon>Pentapetalae</taxon>
        <taxon>asterids</taxon>
        <taxon>lamiids</taxon>
        <taxon>Lamiales</taxon>
        <taxon>Lamiaceae</taxon>
        <taxon>Nepetoideae</taxon>
        <taxon>Elsholtzieae</taxon>
        <taxon>Perilla</taxon>
    </lineage>
</organism>
<name>A0AAD4JDD5_PERFH</name>
<dbReference type="EMBL" id="SDAM02000091">
    <property type="protein sequence ID" value="KAH6831364.1"/>
    <property type="molecule type" value="Genomic_DNA"/>
</dbReference>
<keyword evidence="1 2" id="KW-0694">RNA-binding</keyword>
<feature type="compositionally biased region" description="Acidic residues" evidence="3">
    <location>
        <begin position="227"/>
        <end position="241"/>
    </location>
</feature>